<sequence length="382" mass="42739">MTNVLIRIARTLAGRERITLSENERMLVLVNGRFDALLGPGDHLIRRDDSTRELHSIERLRFTSTYDRALFRTRPDLAEGHLTEVRTAPGEVAVVARDGRPVEVLFPEERVVYWTDAGPFTVERFDLAEQPRVAPTLARRLEQAGLSRALTTLRVPDGMVGMLFLDGVLAGRLAPGVHAFWAQRPAATVKLVDLRQRAHEVAGQEILTRDRVTIRVNLTAVYRVTDPELAVTTVTDFEEALHRAVQLVFRRRLGALTLDQLLAEKGAVDVEAGETLRAEMARIGIELQEIALKDVILPGEIREILNRVVEAEKAAEANVILRREETNAMRSLLNTAKVMENNPVMLRLKELEALEAIAAKVDHLTVHNGTQGLLQDIARLRD</sequence>
<keyword evidence="5" id="KW-1185">Reference proteome</keyword>
<dbReference type="SUPFAM" id="SSF117892">
    <property type="entry name" value="Band 7/SPFH domain"/>
    <property type="match status" value="1"/>
</dbReference>
<keyword evidence="4" id="KW-0378">Hydrolase</keyword>
<dbReference type="SMART" id="SM00244">
    <property type="entry name" value="PHB"/>
    <property type="match status" value="1"/>
</dbReference>
<feature type="domain" description="Band 7" evidence="3">
    <location>
        <begin position="154"/>
        <end position="309"/>
    </location>
</feature>
<dbReference type="PANTHER" id="PTHR10264:SF83">
    <property type="entry name" value="BLL5629 PROTEIN"/>
    <property type="match status" value="1"/>
</dbReference>
<name>A0A238KTI5_9RHOB</name>
<dbReference type="Gene3D" id="3.30.479.30">
    <property type="entry name" value="Band 7 domain"/>
    <property type="match status" value="1"/>
</dbReference>
<reference evidence="4 5" key="1">
    <citation type="submission" date="2017-05" db="EMBL/GenBank/DDBJ databases">
        <authorList>
            <person name="Song R."/>
            <person name="Chenine A.L."/>
            <person name="Ruprecht R.M."/>
        </authorList>
    </citation>
    <scope>NUCLEOTIDE SEQUENCE [LARGE SCALE GENOMIC DNA]</scope>
    <source>
        <strain evidence="4 5">CECT 8898</strain>
    </source>
</reference>
<dbReference type="CDD" id="cd13438">
    <property type="entry name" value="SPFH_eoslipins_u2"/>
    <property type="match status" value="1"/>
</dbReference>
<dbReference type="Gene3D" id="6.10.250.2090">
    <property type="match status" value="1"/>
</dbReference>
<keyword evidence="4" id="KW-0645">Protease</keyword>
<dbReference type="GO" id="GO:0008233">
    <property type="term" value="F:peptidase activity"/>
    <property type="evidence" value="ECO:0007669"/>
    <property type="project" value="UniProtKB-KW"/>
</dbReference>
<comment type="subcellular location">
    <subcellularLocation>
        <location evidence="1">Membrane</location>
        <topology evidence="1">Single-pass membrane protein</topology>
    </subcellularLocation>
</comment>
<dbReference type="OrthoDB" id="5501731at2"/>
<dbReference type="GO" id="GO:0006508">
    <property type="term" value="P:proteolysis"/>
    <property type="evidence" value="ECO:0007669"/>
    <property type="project" value="UniProtKB-KW"/>
</dbReference>
<proteinExistence type="inferred from homology"/>
<dbReference type="EMBL" id="FXYF01000009">
    <property type="protein sequence ID" value="SMX46105.1"/>
    <property type="molecule type" value="Genomic_DNA"/>
</dbReference>
<organism evidence="4 5">
    <name type="scientific">Maliponia aquimaris</name>
    <dbReference type="NCBI Taxonomy" id="1673631"/>
    <lineage>
        <taxon>Bacteria</taxon>
        <taxon>Pseudomonadati</taxon>
        <taxon>Pseudomonadota</taxon>
        <taxon>Alphaproteobacteria</taxon>
        <taxon>Rhodobacterales</taxon>
        <taxon>Paracoccaceae</taxon>
        <taxon>Maliponia</taxon>
    </lineage>
</organism>
<dbReference type="GO" id="GO:0098552">
    <property type="term" value="C:side of membrane"/>
    <property type="evidence" value="ECO:0007669"/>
    <property type="project" value="UniProtKB-ARBA"/>
</dbReference>
<evidence type="ECO:0000256" key="1">
    <source>
        <dbReference type="ARBA" id="ARBA00004167"/>
    </source>
</evidence>
<accession>A0A238KTI5</accession>
<evidence type="ECO:0000256" key="2">
    <source>
        <dbReference type="ARBA" id="ARBA00008164"/>
    </source>
</evidence>
<dbReference type="InterPro" id="IPR043202">
    <property type="entry name" value="Band-7_stomatin-like"/>
</dbReference>
<evidence type="ECO:0000313" key="5">
    <source>
        <dbReference type="Proteomes" id="UP000207598"/>
    </source>
</evidence>
<evidence type="ECO:0000259" key="3">
    <source>
        <dbReference type="SMART" id="SM00244"/>
    </source>
</evidence>
<protein>
    <submittedName>
        <fullName evidence="4">FtsH protease regulator HflK</fullName>
    </submittedName>
</protein>
<dbReference type="GO" id="GO:0005886">
    <property type="term" value="C:plasma membrane"/>
    <property type="evidence" value="ECO:0007669"/>
    <property type="project" value="InterPro"/>
</dbReference>
<dbReference type="InterPro" id="IPR036013">
    <property type="entry name" value="Band_7/SPFH_dom_sf"/>
</dbReference>
<dbReference type="PANTHER" id="PTHR10264">
    <property type="entry name" value="BAND 7 PROTEIN-RELATED"/>
    <property type="match status" value="1"/>
</dbReference>
<dbReference type="FunFam" id="3.30.479.30:FF:000004">
    <property type="entry name" value="Putative membrane protease family, stomatin"/>
    <property type="match status" value="1"/>
</dbReference>
<dbReference type="AlphaFoldDB" id="A0A238KTI5"/>
<gene>
    <name evidence="4" type="ORF">MAA8898_03327</name>
</gene>
<comment type="similarity">
    <text evidence="2">Belongs to the band 7/mec-2 family.</text>
</comment>
<evidence type="ECO:0000313" key="4">
    <source>
        <dbReference type="EMBL" id="SMX46105.1"/>
    </source>
</evidence>
<dbReference type="Pfam" id="PF01145">
    <property type="entry name" value="Band_7"/>
    <property type="match status" value="1"/>
</dbReference>
<dbReference type="InterPro" id="IPR001107">
    <property type="entry name" value="Band_7"/>
</dbReference>
<dbReference type="RefSeq" id="WP_094022121.1">
    <property type="nucleotide sequence ID" value="NZ_FXYF01000009.1"/>
</dbReference>
<dbReference type="Proteomes" id="UP000207598">
    <property type="component" value="Unassembled WGS sequence"/>
</dbReference>